<reference evidence="2 3" key="1">
    <citation type="submission" date="2019-02" db="EMBL/GenBank/DDBJ databases">
        <title>Deep-cultivation of Planctomycetes and their phenomic and genomic characterization uncovers novel biology.</title>
        <authorList>
            <person name="Wiegand S."/>
            <person name="Jogler M."/>
            <person name="Boedeker C."/>
            <person name="Pinto D."/>
            <person name="Vollmers J."/>
            <person name="Rivas-Marin E."/>
            <person name="Kohn T."/>
            <person name="Peeters S.H."/>
            <person name="Heuer A."/>
            <person name="Rast P."/>
            <person name="Oberbeckmann S."/>
            <person name="Bunk B."/>
            <person name="Jeske O."/>
            <person name="Meyerdierks A."/>
            <person name="Storesund J.E."/>
            <person name="Kallscheuer N."/>
            <person name="Luecker S."/>
            <person name="Lage O.M."/>
            <person name="Pohl T."/>
            <person name="Merkel B.J."/>
            <person name="Hornburger P."/>
            <person name="Mueller R.-W."/>
            <person name="Bruemmer F."/>
            <person name="Labrenz M."/>
            <person name="Spormann A.M."/>
            <person name="Op den Camp H."/>
            <person name="Overmann J."/>
            <person name="Amann R."/>
            <person name="Jetten M.S.M."/>
            <person name="Mascher T."/>
            <person name="Medema M.H."/>
            <person name="Devos D.P."/>
            <person name="Kaster A.-K."/>
            <person name="Ovreas L."/>
            <person name="Rohde M."/>
            <person name="Galperin M.Y."/>
            <person name="Jogler C."/>
        </authorList>
    </citation>
    <scope>NUCLEOTIDE SEQUENCE [LARGE SCALE GENOMIC DNA]</scope>
    <source>
        <strain evidence="2 3">K22_7</strain>
    </source>
</reference>
<evidence type="ECO:0000256" key="1">
    <source>
        <dbReference type="SAM" id="MobiDB-lite"/>
    </source>
</evidence>
<proteinExistence type="predicted"/>
<dbReference type="Proteomes" id="UP000318538">
    <property type="component" value="Chromosome"/>
</dbReference>
<dbReference type="AlphaFoldDB" id="A0A517NCD1"/>
<dbReference type="KEGG" id="rlc:K227x_31810"/>
<gene>
    <name evidence="2" type="ORF">K227x_31810</name>
</gene>
<sequence>MGGRCPRWPMTKVIWPLYATYATCVDESRMTNSQRLSTVRECFLRWIGEQGSGEQGSGDGADEADCISAEIIEESFLIREEFFCGRRFRTQSHNAIWFIEQDELKIYHNRDGVVCVLKSDEIDQFLRRPAPVVAVDDHADHVHEDAEVPAILSMADHAAANRANAITASEDEAPSVDSDRDSADDQSGGEIRRAA</sequence>
<dbReference type="EMBL" id="CP036525">
    <property type="protein sequence ID" value="QDT04784.1"/>
    <property type="molecule type" value="Genomic_DNA"/>
</dbReference>
<evidence type="ECO:0000313" key="2">
    <source>
        <dbReference type="EMBL" id="QDT04784.1"/>
    </source>
</evidence>
<protein>
    <submittedName>
        <fullName evidence="2">Uncharacterized protein</fullName>
    </submittedName>
</protein>
<keyword evidence="3" id="KW-1185">Reference proteome</keyword>
<accession>A0A517NCD1</accession>
<evidence type="ECO:0000313" key="3">
    <source>
        <dbReference type="Proteomes" id="UP000318538"/>
    </source>
</evidence>
<organism evidence="2 3">
    <name type="scientific">Rubripirellula lacrimiformis</name>
    <dbReference type="NCBI Taxonomy" id="1930273"/>
    <lineage>
        <taxon>Bacteria</taxon>
        <taxon>Pseudomonadati</taxon>
        <taxon>Planctomycetota</taxon>
        <taxon>Planctomycetia</taxon>
        <taxon>Pirellulales</taxon>
        <taxon>Pirellulaceae</taxon>
        <taxon>Rubripirellula</taxon>
    </lineage>
</organism>
<name>A0A517NCD1_9BACT</name>
<feature type="region of interest" description="Disordered" evidence="1">
    <location>
        <begin position="164"/>
        <end position="195"/>
    </location>
</feature>